<reference evidence="1 2" key="1">
    <citation type="journal article" date="2020" name="Microb. Genom.">
        <title>Genetic diversity of clinical and environmental Mucorales isolates obtained from an investigation of mucormycosis cases among solid organ transplant recipients.</title>
        <authorList>
            <person name="Nguyen M.H."/>
            <person name="Kaul D."/>
            <person name="Muto C."/>
            <person name="Cheng S.J."/>
            <person name="Richter R.A."/>
            <person name="Bruno V.M."/>
            <person name="Liu G."/>
            <person name="Beyhan S."/>
            <person name="Sundermann A.J."/>
            <person name="Mounaud S."/>
            <person name="Pasculle A.W."/>
            <person name="Nierman W.C."/>
            <person name="Driscoll E."/>
            <person name="Cumbie R."/>
            <person name="Clancy C.J."/>
            <person name="Dupont C.L."/>
        </authorList>
    </citation>
    <scope>NUCLEOTIDE SEQUENCE [LARGE SCALE GENOMIC DNA]</scope>
    <source>
        <strain evidence="1 2">GL24</strain>
    </source>
</reference>
<evidence type="ECO:0000313" key="1">
    <source>
        <dbReference type="EMBL" id="KAG1536079.1"/>
    </source>
</evidence>
<gene>
    <name evidence="1" type="ORF">G6F50_015163</name>
</gene>
<protein>
    <submittedName>
        <fullName evidence="1">Uncharacterized protein</fullName>
    </submittedName>
</protein>
<dbReference type="Proteomes" id="UP000740926">
    <property type="component" value="Unassembled WGS sequence"/>
</dbReference>
<comment type="caution">
    <text evidence="1">The sequence shown here is derived from an EMBL/GenBank/DDBJ whole genome shotgun (WGS) entry which is preliminary data.</text>
</comment>
<accession>A0A9P6Y0L9</accession>
<evidence type="ECO:0000313" key="2">
    <source>
        <dbReference type="Proteomes" id="UP000740926"/>
    </source>
</evidence>
<proteinExistence type="predicted"/>
<organism evidence="1 2">
    <name type="scientific">Rhizopus delemar</name>
    <dbReference type="NCBI Taxonomy" id="936053"/>
    <lineage>
        <taxon>Eukaryota</taxon>
        <taxon>Fungi</taxon>
        <taxon>Fungi incertae sedis</taxon>
        <taxon>Mucoromycota</taxon>
        <taxon>Mucoromycotina</taxon>
        <taxon>Mucoromycetes</taxon>
        <taxon>Mucorales</taxon>
        <taxon>Mucorineae</taxon>
        <taxon>Rhizopodaceae</taxon>
        <taxon>Rhizopus</taxon>
    </lineage>
</organism>
<dbReference type="AlphaFoldDB" id="A0A9P6Y0L9"/>
<name>A0A9P6Y0L9_9FUNG</name>
<keyword evidence="2" id="KW-1185">Reference proteome</keyword>
<dbReference type="EMBL" id="JAANIU010008028">
    <property type="protein sequence ID" value="KAG1536079.1"/>
    <property type="molecule type" value="Genomic_DNA"/>
</dbReference>
<sequence>MAAEIAGTRPRGHGLLAGIDQVGVDFSVGGERANAKQAVFRLQPHVHAFGDVIGHQRRQADAKVHVGAIGQLLGSAGRHLVTGPRHVSCPPRGWCAVRCVFQDVRCARCGARRCPAGAPGPDRCCQLARPLRLPRCRPCRPSRRPG</sequence>